<organism evidence="2 3">
    <name type="scientific">Filifactor alocis (strain ATCC 35896 / CCUG 47790 / D40 B5)</name>
    <name type="common">Fusobacterium alocis</name>
    <dbReference type="NCBI Taxonomy" id="546269"/>
    <lineage>
        <taxon>Bacteria</taxon>
        <taxon>Bacillati</taxon>
        <taxon>Bacillota</taxon>
        <taxon>Clostridia</taxon>
        <taxon>Peptostreptococcales</taxon>
        <taxon>Filifactoraceae</taxon>
        <taxon>Filifactor</taxon>
    </lineage>
</organism>
<evidence type="ECO:0000256" key="1">
    <source>
        <dbReference type="SAM" id="Phobius"/>
    </source>
</evidence>
<keyword evidence="1" id="KW-1133">Transmembrane helix</keyword>
<proteinExistence type="predicted"/>
<dbReference type="Proteomes" id="UP000007468">
    <property type="component" value="Chromosome"/>
</dbReference>
<accession>D6GQ17</accession>
<evidence type="ECO:0000313" key="3">
    <source>
        <dbReference type="Proteomes" id="UP000007468"/>
    </source>
</evidence>
<evidence type="ECO:0000313" key="2">
    <source>
        <dbReference type="EMBL" id="EFE28870.1"/>
    </source>
</evidence>
<feature type="transmembrane region" description="Helical" evidence="1">
    <location>
        <begin position="96"/>
        <end position="119"/>
    </location>
</feature>
<dbReference type="AlphaFoldDB" id="D6GQ17"/>
<protein>
    <recommendedName>
        <fullName evidence="4">Yip1 domain-containing protein</fullName>
    </recommendedName>
</protein>
<name>D6GQ17_FILAD</name>
<dbReference type="KEGG" id="faa:HMPREF0389_00792"/>
<feature type="transmembrane region" description="Helical" evidence="1">
    <location>
        <begin position="59"/>
        <end position="84"/>
    </location>
</feature>
<reference evidence="3" key="1">
    <citation type="submission" date="2010-12" db="EMBL/GenBank/DDBJ databases">
        <title>The genome sequence of Filifactor alocis strain ATCC 35896.</title>
        <authorList>
            <consortium name="The Broad Institute Genome Sequencing Platform"/>
            <person name="Ward D."/>
            <person name="Earl A."/>
            <person name="Feldgarden M."/>
            <person name="Young S.K."/>
            <person name="Gargeya S."/>
            <person name="Zeng Q."/>
            <person name="Alvarado L."/>
            <person name="Berlin A."/>
            <person name="Bochicchio J."/>
            <person name="Chapman S.B."/>
            <person name="Chen Z."/>
            <person name="Freedman E."/>
            <person name="Gellesch M."/>
            <person name="Goldberg J."/>
            <person name="Griggs A."/>
            <person name="Gujja S."/>
            <person name="Heilman E."/>
            <person name="Heiman D."/>
            <person name="Howarth C."/>
            <person name="Mehta T."/>
            <person name="Neiman D."/>
            <person name="Pearson M."/>
            <person name="Roberts A."/>
            <person name="Saif S."/>
            <person name="Shea T."/>
            <person name="Shenoy N."/>
            <person name="Sisk P."/>
            <person name="Stolte C."/>
            <person name="Sykes S."/>
            <person name="White J."/>
            <person name="Yandava C."/>
            <person name="Izard J."/>
            <person name="Blanton J.M."/>
            <person name="Baranova O.V."/>
            <person name="Tanner A.C."/>
            <person name="Dewhirst F.E."/>
            <person name="Haas B."/>
            <person name="Nusbaum C."/>
            <person name="Birren B."/>
        </authorList>
    </citation>
    <scope>NUCLEOTIDE SEQUENCE [LARGE SCALE GENOMIC DNA]</scope>
    <source>
        <strain evidence="3">ATCC 35896 / D40 B5</strain>
    </source>
</reference>
<keyword evidence="1" id="KW-0812">Transmembrane</keyword>
<feature type="transmembrane region" description="Helical" evidence="1">
    <location>
        <begin position="36"/>
        <end position="53"/>
    </location>
</feature>
<sequence>MSDYNEYEEYEEGNFLERSVNFVIAPRSLMEKEPEILWPLIALFLVVSVHTIVKEETSLIVVISACIFIFLIALGLAFLLFVINKMFSGEMSYKEAFWIMLIMLVMQSIGGLLGAIAGKVSGTEYLVTVFQTPFRLWSYYVGAVLIEESSCLEIWKCILIMVLAMLVIPVSIAFVIIDWGFSSGIF</sequence>
<evidence type="ECO:0008006" key="4">
    <source>
        <dbReference type="Google" id="ProtNLM"/>
    </source>
</evidence>
<keyword evidence="3" id="KW-1185">Reference proteome</keyword>
<dbReference type="EMBL" id="CP002390">
    <property type="protein sequence ID" value="EFE28870.1"/>
    <property type="molecule type" value="Genomic_DNA"/>
</dbReference>
<dbReference type="RefSeq" id="WP_014262785.1">
    <property type="nucleotide sequence ID" value="NC_016630.1"/>
</dbReference>
<feature type="transmembrane region" description="Helical" evidence="1">
    <location>
        <begin position="158"/>
        <end position="181"/>
    </location>
</feature>
<keyword evidence="1" id="KW-0472">Membrane</keyword>
<gene>
    <name evidence="2" type="ordered locus">HMPREF0389_00792</name>
</gene>